<dbReference type="PROSITE" id="PS50977">
    <property type="entry name" value="HTH_TETR_2"/>
    <property type="match status" value="1"/>
</dbReference>
<dbReference type="Gene3D" id="1.10.357.10">
    <property type="entry name" value="Tetracycline Repressor, domain 2"/>
    <property type="match status" value="1"/>
</dbReference>
<comment type="caution">
    <text evidence="6">The sequence shown here is derived from an EMBL/GenBank/DDBJ whole genome shotgun (WGS) entry which is preliminary data.</text>
</comment>
<dbReference type="Pfam" id="PF02909">
    <property type="entry name" value="TetR_C_1"/>
    <property type="match status" value="1"/>
</dbReference>
<dbReference type="InterPro" id="IPR009057">
    <property type="entry name" value="Homeodomain-like_sf"/>
</dbReference>
<dbReference type="Proteomes" id="UP000190188">
    <property type="component" value="Unassembled WGS sequence"/>
</dbReference>
<dbReference type="InterPro" id="IPR050109">
    <property type="entry name" value="HTH-type_TetR-like_transc_reg"/>
</dbReference>
<dbReference type="Gene3D" id="1.10.10.60">
    <property type="entry name" value="Homeodomain-like"/>
    <property type="match status" value="1"/>
</dbReference>
<evidence type="ECO:0000259" key="5">
    <source>
        <dbReference type="PROSITE" id="PS50977"/>
    </source>
</evidence>
<protein>
    <submittedName>
        <fullName evidence="6">TetR family transcriptional regulator</fullName>
    </submittedName>
</protein>
<sequence length="266" mass="29822">MNDHPEDLDVFKDLPNGAKISWGLNKQPTRGPKGELSISKIVEAAIEIADKDGLAAVSMNRLAGSLGFTTMSLYRYISSKDDLLFLMQDAVCEIPIPPDGEAETDWREEMRAYVRACVQVFREHPWFGDIPITSVPIAPNNLQVIDWALRSMRHFPLNHFEKMSFILLLSSYSRSVGILHRDMDRSILAGNSPETFSGMNYGAALKQLVQPDRYPDLYPIIESGAYTEENEQENTVGNDFDFGLERILDGIAHYLAVKTSGPLDPK</sequence>
<dbReference type="InterPro" id="IPR004111">
    <property type="entry name" value="Repressor_TetR_C"/>
</dbReference>
<proteinExistence type="predicted"/>
<dbReference type="SUPFAM" id="SSF48498">
    <property type="entry name" value="Tetracyclin repressor-like, C-terminal domain"/>
    <property type="match status" value="1"/>
</dbReference>
<dbReference type="EMBL" id="MSZX01000001">
    <property type="protein sequence ID" value="OPA81025.1"/>
    <property type="molecule type" value="Genomic_DNA"/>
</dbReference>
<feature type="DNA-binding region" description="H-T-H motif" evidence="4">
    <location>
        <begin position="58"/>
        <end position="77"/>
    </location>
</feature>
<dbReference type="InterPro" id="IPR001647">
    <property type="entry name" value="HTH_TetR"/>
</dbReference>
<evidence type="ECO:0000313" key="6">
    <source>
        <dbReference type="EMBL" id="OPA81025.1"/>
    </source>
</evidence>
<dbReference type="PANTHER" id="PTHR30055">
    <property type="entry name" value="HTH-TYPE TRANSCRIPTIONAL REGULATOR RUTR"/>
    <property type="match status" value="1"/>
</dbReference>
<evidence type="ECO:0000256" key="1">
    <source>
        <dbReference type="ARBA" id="ARBA00023015"/>
    </source>
</evidence>
<evidence type="ECO:0000313" key="7">
    <source>
        <dbReference type="Proteomes" id="UP000190188"/>
    </source>
</evidence>
<name>A0A1T2XMI8_9BACL</name>
<keyword evidence="1" id="KW-0805">Transcription regulation</keyword>
<keyword evidence="3" id="KW-0804">Transcription</keyword>
<evidence type="ECO:0000256" key="4">
    <source>
        <dbReference type="PROSITE-ProRule" id="PRU00335"/>
    </source>
</evidence>
<evidence type="ECO:0000256" key="2">
    <source>
        <dbReference type="ARBA" id="ARBA00023125"/>
    </source>
</evidence>
<dbReference type="GO" id="GO:0003700">
    <property type="term" value="F:DNA-binding transcription factor activity"/>
    <property type="evidence" value="ECO:0007669"/>
    <property type="project" value="TreeGrafter"/>
</dbReference>
<keyword evidence="7" id="KW-1185">Reference proteome</keyword>
<dbReference type="SUPFAM" id="SSF46689">
    <property type="entry name" value="Homeodomain-like"/>
    <property type="match status" value="1"/>
</dbReference>
<reference evidence="6 7" key="1">
    <citation type="submission" date="2017-01" db="EMBL/GenBank/DDBJ databases">
        <title>Genome analysis of Paenibacillus selenitrireducens ES3-24.</title>
        <authorList>
            <person name="Xu D."/>
            <person name="Yao R."/>
            <person name="Zheng S."/>
        </authorList>
    </citation>
    <scope>NUCLEOTIDE SEQUENCE [LARGE SCALE GENOMIC DNA]</scope>
    <source>
        <strain evidence="6 7">ES3-24</strain>
    </source>
</reference>
<dbReference type="Pfam" id="PF00440">
    <property type="entry name" value="TetR_N"/>
    <property type="match status" value="1"/>
</dbReference>
<dbReference type="InterPro" id="IPR036271">
    <property type="entry name" value="Tet_transcr_reg_TetR-rel_C_sf"/>
</dbReference>
<evidence type="ECO:0000256" key="3">
    <source>
        <dbReference type="ARBA" id="ARBA00023163"/>
    </source>
</evidence>
<feature type="domain" description="HTH tetR-type" evidence="5">
    <location>
        <begin position="35"/>
        <end position="95"/>
    </location>
</feature>
<dbReference type="OrthoDB" id="2570341at2"/>
<accession>A0A1T2XMI8</accession>
<dbReference type="PANTHER" id="PTHR30055:SF151">
    <property type="entry name" value="TRANSCRIPTIONAL REGULATORY PROTEIN"/>
    <property type="match status" value="1"/>
</dbReference>
<gene>
    <name evidence="6" type="ORF">BVG16_01375</name>
</gene>
<dbReference type="GO" id="GO:0000976">
    <property type="term" value="F:transcription cis-regulatory region binding"/>
    <property type="evidence" value="ECO:0007669"/>
    <property type="project" value="TreeGrafter"/>
</dbReference>
<keyword evidence="2 4" id="KW-0238">DNA-binding</keyword>
<organism evidence="6 7">
    <name type="scientific">Paenibacillus selenitireducens</name>
    <dbReference type="NCBI Taxonomy" id="1324314"/>
    <lineage>
        <taxon>Bacteria</taxon>
        <taxon>Bacillati</taxon>
        <taxon>Bacillota</taxon>
        <taxon>Bacilli</taxon>
        <taxon>Bacillales</taxon>
        <taxon>Paenibacillaceae</taxon>
        <taxon>Paenibacillus</taxon>
    </lineage>
</organism>
<dbReference type="GO" id="GO:0045892">
    <property type="term" value="P:negative regulation of DNA-templated transcription"/>
    <property type="evidence" value="ECO:0007669"/>
    <property type="project" value="InterPro"/>
</dbReference>
<dbReference type="AlphaFoldDB" id="A0A1T2XMI8"/>
<dbReference type="RefSeq" id="WP_144027257.1">
    <property type="nucleotide sequence ID" value="NZ_MSZX01000001.1"/>
</dbReference>
<dbReference type="STRING" id="1324314.BVG16_01375"/>